<dbReference type="Proteomes" id="UP000537890">
    <property type="component" value="Unassembled WGS sequence"/>
</dbReference>
<dbReference type="Pfam" id="PF13500">
    <property type="entry name" value="AAA_26"/>
    <property type="match status" value="1"/>
</dbReference>
<dbReference type="GO" id="GO:0005524">
    <property type="term" value="F:ATP binding"/>
    <property type="evidence" value="ECO:0007669"/>
    <property type="project" value="UniProtKB-KW"/>
</dbReference>
<dbReference type="NCBIfam" id="TIGR00347">
    <property type="entry name" value="bioD"/>
    <property type="match status" value="1"/>
</dbReference>
<dbReference type="GO" id="GO:0000287">
    <property type="term" value="F:magnesium ion binding"/>
    <property type="evidence" value="ECO:0007669"/>
    <property type="project" value="InterPro"/>
</dbReference>
<evidence type="ECO:0000313" key="9">
    <source>
        <dbReference type="EMBL" id="NYT47168.1"/>
    </source>
</evidence>
<evidence type="ECO:0000256" key="6">
    <source>
        <dbReference type="ARBA" id="ARBA00022840"/>
    </source>
</evidence>
<dbReference type="SUPFAM" id="SSF52540">
    <property type="entry name" value="P-loop containing nucleoside triphosphate hydrolases"/>
    <property type="match status" value="1"/>
</dbReference>
<evidence type="ECO:0000256" key="8">
    <source>
        <dbReference type="NCBIfam" id="TIGR00347"/>
    </source>
</evidence>
<dbReference type="AlphaFoldDB" id="A0A7Z0SD27"/>
<dbReference type="PANTHER" id="PTHR43210:SF5">
    <property type="entry name" value="DETHIOBIOTIN SYNTHETASE"/>
    <property type="match status" value="1"/>
</dbReference>
<dbReference type="UniPathway" id="UPA00078"/>
<evidence type="ECO:0000256" key="3">
    <source>
        <dbReference type="ARBA" id="ARBA00022723"/>
    </source>
</evidence>
<dbReference type="EC" id="6.3.3.3" evidence="8"/>
<keyword evidence="7" id="KW-0460">Magnesium</keyword>
<keyword evidence="6" id="KW-0067">ATP-binding</keyword>
<evidence type="ECO:0000256" key="4">
    <source>
        <dbReference type="ARBA" id="ARBA00022741"/>
    </source>
</evidence>
<dbReference type="Gene3D" id="3.40.50.300">
    <property type="entry name" value="P-loop containing nucleotide triphosphate hydrolases"/>
    <property type="match status" value="1"/>
</dbReference>
<evidence type="ECO:0000256" key="1">
    <source>
        <dbReference type="ARBA" id="ARBA00022490"/>
    </source>
</evidence>
<dbReference type="GO" id="GO:0042803">
    <property type="term" value="F:protein homodimerization activity"/>
    <property type="evidence" value="ECO:0007669"/>
    <property type="project" value="UniProtKB-ARBA"/>
</dbReference>
<dbReference type="InterPro" id="IPR004472">
    <property type="entry name" value="DTB_synth_BioD"/>
</dbReference>
<dbReference type="PANTHER" id="PTHR43210">
    <property type="entry name" value="DETHIOBIOTIN SYNTHETASE"/>
    <property type="match status" value="1"/>
</dbReference>
<dbReference type="HAMAP" id="MF_00336">
    <property type="entry name" value="BioD"/>
    <property type="match status" value="1"/>
</dbReference>
<dbReference type="FunFam" id="3.40.50.300:FF:000292">
    <property type="entry name" value="ATP-dependent dethiobiotin synthetase BioD"/>
    <property type="match status" value="1"/>
</dbReference>
<keyword evidence="1" id="KW-0963">Cytoplasm</keyword>
<name>A0A7Z0SD27_9GAMM</name>
<dbReference type="CDD" id="cd03109">
    <property type="entry name" value="DTBS"/>
    <property type="match status" value="1"/>
</dbReference>
<evidence type="ECO:0000313" key="10">
    <source>
        <dbReference type="Proteomes" id="UP000537890"/>
    </source>
</evidence>
<keyword evidence="5" id="KW-0093">Biotin biosynthesis</keyword>
<gene>
    <name evidence="9" type="primary">bioD</name>
    <name evidence="9" type="ORF">H0A75_05870</name>
</gene>
<evidence type="ECO:0000256" key="7">
    <source>
        <dbReference type="ARBA" id="ARBA00022842"/>
    </source>
</evidence>
<keyword evidence="2 9" id="KW-0436">Ligase</keyword>
<dbReference type="EMBL" id="JACCHS010000097">
    <property type="protein sequence ID" value="NYT47168.1"/>
    <property type="molecule type" value="Genomic_DNA"/>
</dbReference>
<dbReference type="GO" id="GO:0009102">
    <property type="term" value="P:biotin biosynthetic process"/>
    <property type="evidence" value="ECO:0007669"/>
    <property type="project" value="UniProtKB-UniRule"/>
</dbReference>
<proteinExistence type="inferred from homology"/>
<protein>
    <recommendedName>
        <fullName evidence="8">Dethiobiotin synthase</fullName>
        <ecNumber evidence="8">6.3.3.3</ecNumber>
    </recommendedName>
</protein>
<dbReference type="GO" id="GO:0005829">
    <property type="term" value="C:cytosol"/>
    <property type="evidence" value="ECO:0007669"/>
    <property type="project" value="TreeGrafter"/>
</dbReference>
<dbReference type="InterPro" id="IPR027417">
    <property type="entry name" value="P-loop_NTPase"/>
</dbReference>
<dbReference type="GO" id="GO:0004141">
    <property type="term" value="F:dethiobiotin synthase activity"/>
    <property type="evidence" value="ECO:0007669"/>
    <property type="project" value="UniProtKB-UniRule"/>
</dbReference>
<feature type="non-terminal residue" evidence="9">
    <location>
        <position position="222"/>
    </location>
</feature>
<dbReference type="PIRSF" id="PIRSF006755">
    <property type="entry name" value="DTB_synth"/>
    <property type="match status" value="1"/>
</dbReference>
<organism evidence="9 10">
    <name type="scientific">Candidatus Methanofishera endochildressiae</name>
    <dbReference type="NCBI Taxonomy" id="2738884"/>
    <lineage>
        <taxon>Bacteria</taxon>
        <taxon>Pseudomonadati</taxon>
        <taxon>Pseudomonadota</taxon>
        <taxon>Gammaproteobacteria</taxon>
        <taxon>Candidatus Methanofishera</taxon>
    </lineage>
</organism>
<evidence type="ECO:0000256" key="2">
    <source>
        <dbReference type="ARBA" id="ARBA00022598"/>
    </source>
</evidence>
<reference evidence="9 10" key="1">
    <citation type="submission" date="2020-05" db="EMBL/GenBank/DDBJ databases">
        <title>Horizontal transmission and recombination maintain forever young bacterial symbiont genomes.</title>
        <authorList>
            <person name="Russell S.L."/>
            <person name="Pepper-Tunick E."/>
            <person name="Svedberg J."/>
            <person name="Byrne A."/>
            <person name="Ruelas Castillo J."/>
            <person name="Vollmers C."/>
            <person name="Beinart R.A."/>
            <person name="Corbett-Detig R."/>
        </authorList>
    </citation>
    <scope>NUCLEOTIDE SEQUENCE [LARGE SCALE GENOMIC DNA]</scope>
    <source>
        <strain evidence="9">4727-3</strain>
    </source>
</reference>
<comment type="caution">
    <text evidence="9">The sequence shown here is derived from an EMBL/GenBank/DDBJ whole genome shotgun (WGS) entry which is preliminary data.</text>
</comment>
<keyword evidence="3" id="KW-0479">Metal-binding</keyword>
<accession>A0A7Z0SD27</accession>
<evidence type="ECO:0000256" key="5">
    <source>
        <dbReference type="ARBA" id="ARBA00022756"/>
    </source>
</evidence>
<sequence length="222" mass="24618">MSQGYFITGTDTGIGKTWSTVALMQYFKNQGKSVLGMKPVASGCDEIDGQLRNEDALLLQQHASIMLPYRQVNPYAFAPPVSPHIAASQAGVEIEFEQIIRQYRQLKKQAEIILVEGVGGWMVPLNAHQDVADLAQKLDIPVIVVVGIRLGCINQARLTFAGLQKSGVHCHGWIASCVEQNMLSQSENIQTICQSTSMPLMAVLPYKNKLDPEYFSRKQREK</sequence>
<keyword evidence="4" id="KW-0547">Nucleotide-binding</keyword>